<dbReference type="KEGG" id="manq:L1994_11550"/>
<dbReference type="EMBL" id="CP091092">
    <property type="protein sequence ID" value="WFN36752.1"/>
    <property type="molecule type" value="Genomic_DNA"/>
</dbReference>
<evidence type="ECO:0000313" key="2">
    <source>
        <dbReference type="EMBL" id="WFN36752.1"/>
    </source>
</evidence>
<dbReference type="RefSeq" id="WP_278099589.1">
    <property type="nucleotide sequence ID" value="NZ_CP091092.1"/>
</dbReference>
<name>A0AAF0FQJ5_9EURY</name>
<gene>
    <name evidence="2" type="ORF">L1994_11550</name>
</gene>
<keyword evidence="3" id="KW-1185">Reference proteome</keyword>
<dbReference type="InterPro" id="IPR019215">
    <property type="entry name" value="DUF2115"/>
</dbReference>
<evidence type="ECO:0000256" key="1">
    <source>
        <dbReference type="HAMAP-Rule" id="MF_00763"/>
    </source>
</evidence>
<sequence>MSFLSAISDVFSRGNKLEEKKEKDKKSAYLYSLLLETVDLKDYENQSILSKYSVEVHNITIACTVLSQARSVNQLIDITGSEIERYPLKALTVFLNELSEKAEAFDEVYKNKLLKKYREQLFDTHHKIMILKEKRKYSDYLSSPGKKSDDYWLMVLEACKKKACYEDPYSLYLHYLLAGFRMFALKEPGHVIGMPFPDGEVEKRGAGVFYCPAKDKGEKYQYSICSFCPAKIAESLLKKNQEKDSD</sequence>
<reference evidence="2" key="1">
    <citation type="submission" date="2022-01" db="EMBL/GenBank/DDBJ databases">
        <title>Complete genome of Methanomicrobium antiquum DSM 21220.</title>
        <authorList>
            <person name="Chen S.-C."/>
            <person name="You Y.-T."/>
            <person name="Zhou Y.-Z."/>
            <person name="Lai M.-C."/>
        </authorList>
    </citation>
    <scope>NUCLEOTIDE SEQUENCE</scope>
    <source>
        <strain evidence="2">DSM 21220</strain>
    </source>
</reference>
<proteinExistence type="inferred from homology"/>
<protein>
    <recommendedName>
        <fullName evidence="1">UPF0305 protein L1994_11550</fullName>
    </recommendedName>
</protein>
<comment type="similarity">
    <text evidence="1">Belongs to the UPF0305 family.</text>
</comment>
<dbReference type="AlphaFoldDB" id="A0AAF0FQJ5"/>
<dbReference type="Pfam" id="PF09888">
    <property type="entry name" value="DUF2115"/>
    <property type="match status" value="1"/>
</dbReference>
<dbReference type="GeneID" id="79951045"/>
<dbReference type="Proteomes" id="UP001218895">
    <property type="component" value="Chromosome"/>
</dbReference>
<accession>A0AAF0FQJ5</accession>
<evidence type="ECO:0000313" key="3">
    <source>
        <dbReference type="Proteomes" id="UP001218895"/>
    </source>
</evidence>
<organism evidence="2 3">
    <name type="scientific">Methanomicrobium antiquum</name>
    <dbReference type="NCBI Taxonomy" id="487686"/>
    <lineage>
        <taxon>Archaea</taxon>
        <taxon>Methanobacteriati</taxon>
        <taxon>Methanobacteriota</taxon>
        <taxon>Stenosarchaea group</taxon>
        <taxon>Methanomicrobia</taxon>
        <taxon>Methanomicrobiales</taxon>
        <taxon>Methanomicrobiaceae</taxon>
        <taxon>Methanomicrobium</taxon>
    </lineage>
</organism>
<dbReference type="HAMAP" id="MF_00763">
    <property type="entry name" value="UPF0305"/>
    <property type="match status" value="1"/>
</dbReference>